<feature type="binding site" evidence="17">
    <location>
        <position position="320"/>
    </location>
    <ligand>
        <name>NAD(+)</name>
        <dbReference type="ChEBI" id="CHEBI:57540"/>
    </ligand>
</feature>
<keyword evidence="17" id="KW-0170">Cobalt</keyword>
<dbReference type="InterPro" id="IPR031322">
    <property type="entry name" value="Shikimate/glucono_kinase"/>
</dbReference>
<dbReference type="CDD" id="cd08195">
    <property type="entry name" value="DHQS"/>
    <property type="match status" value="1"/>
</dbReference>
<dbReference type="Gene3D" id="3.40.50.300">
    <property type="entry name" value="P-loop containing nucleotide triphosphate hydrolases"/>
    <property type="match status" value="1"/>
</dbReference>
<feature type="domain" description="3-dehydroquinate synthase N-terminal" evidence="18">
    <location>
        <begin position="245"/>
        <end position="357"/>
    </location>
</feature>
<dbReference type="SUPFAM" id="SSF56796">
    <property type="entry name" value="Dehydroquinate synthase-like"/>
    <property type="match status" value="1"/>
</dbReference>
<dbReference type="InterPro" id="IPR027417">
    <property type="entry name" value="P-loop_NTPase"/>
</dbReference>
<keyword evidence="13 17" id="KW-0456">Lyase</keyword>
<gene>
    <name evidence="17 20" type="primary">aroB</name>
    <name evidence="16" type="synonym">aroK</name>
    <name evidence="20" type="ORF">HHJ78_02930</name>
</gene>
<name>A0A7Y0U055_9ACTO</name>
<feature type="binding site" evidence="17">
    <location>
        <begin position="249"/>
        <end position="254"/>
    </location>
    <ligand>
        <name>NAD(+)</name>
        <dbReference type="ChEBI" id="CHEBI:57540"/>
    </ligand>
</feature>
<dbReference type="PRINTS" id="PR01100">
    <property type="entry name" value="SHIKIMTKNASE"/>
</dbReference>
<comment type="similarity">
    <text evidence="16">Belongs to the shikimate kinase family.</text>
</comment>
<feature type="binding site" evidence="16">
    <location>
        <begin position="13"/>
        <end position="18"/>
    </location>
    <ligand>
        <name>ATP</name>
        <dbReference type="ChEBI" id="CHEBI:30616"/>
    </ligand>
</feature>
<feature type="domain" description="3-dehydroquinate synthase C-terminal" evidence="19">
    <location>
        <begin position="359"/>
        <end position="501"/>
    </location>
</feature>
<evidence type="ECO:0000256" key="12">
    <source>
        <dbReference type="ARBA" id="ARBA00023141"/>
    </source>
</evidence>
<comment type="subcellular location">
    <subcellularLocation>
        <location evidence="17">Cytoplasm</location>
    </subcellularLocation>
</comment>
<feature type="binding site" evidence="16">
    <location>
        <position position="130"/>
    </location>
    <ligand>
        <name>ATP</name>
        <dbReference type="ChEBI" id="CHEBI:30616"/>
    </ligand>
</feature>
<dbReference type="HAMAP" id="MF_00109">
    <property type="entry name" value="Shikimate_kinase"/>
    <property type="match status" value="1"/>
</dbReference>
<evidence type="ECO:0000259" key="19">
    <source>
        <dbReference type="Pfam" id="PF24621"/>
    </source>
</evidence>
<dbReference type="PROSITE" id="PS01128">
    <property type="entry name" value="SHIKIMATE_KINASE"/>
    <property type="match status" value="1"/>
</dbReference>
<evidence type="ECO:0000256" key="6">
    <source>
        <dbReference type="ARBA" id="ARBA00022605"/>
    </source>
</evidence>
<dbReference type="Gene3D" id="3.40.50.1970">
    <property type="match status" value="1"/>
</dbReference>
<keyword evidence="8 17" id="KW-0547">Nucleotide-binding</keyword>
<keyword evidence="6 17" id="KW-0028">Amino-acid biosynthesis</keyword>
<feature type="binding site" evidence="16">
    <location>
        <position position="59"/>
    </location>
    <ligand>
        <name>substrate</name>
    </ligand>
</feature>
<comment type="catalytic activity">
    <reaction evidence="1 17">
        <text>7-phospho-2-dehydro-3-deoxy-D-arabino-heptonate = 3-dehydroquinate + phosphate</text>
        <dbReference type="Rhea" id="RHEA:21968"/>
        <dbReference type="ChEBI" id="CHEBI:32364"/>
        <dbReference type="ChEBI" id="CHEBI:43474"/>
        <dbReference type="ChEBI" id="CHEBI:58394"/>
        <dbReference type="EC" id="4.2.3.4"/>
    </reaction>
</comment>
<evidence type="ECO:0000256" key="2">
    <source>
        <dbReference type="ARBA" id="ARBA00001911"/>
    </source>
</evidence>
<dbReference type="SUPFAM" id="SSF52540">
    <property type="entry name" value="P-loop containing nucleoside triphosphate hydrolases"/>
    <property type="match status" value="1"/>
</dbReference>
<evidence type="ECO:0000256" key="5">
    <source>
        <dbReference type="ARBA" id="ARBA00022490"/>
    </source>
</evidence>
<dbReference type="GO" id="GO:0005524">
    <property type="term" value="F:ATP binding"/>
    <property type="evidence" value="ECO:0007669"/>
    <property type="project" value="UniProtKB-UniRule"/>
</dbReference>
<sequence length="540" mass="57940">MMVRKIILMGLPTSGKTKTAGILSQALKLGWVDTDLMIEEKFGHSIPWIFKNLGEPGFRALEHQVMSEAIAGSAEIISLGGGAVTYPPTAALLQGHTVYYLKASPEFLSRRLRHHQLGHPQHGRQGTPERPLLAGDAAQRLQELYAERREIYDRLATVVIDAEKKRSEMAADIVAAEQRAASEISVEGSRPYRVMLGTDLVAGVMSLLPEDVGKILILAAPPVVGIAEELGSGLRQNSGVETRIMTLPDGEACKQLAVLSSVWQEAAEFGLERRDAIIPVGGGATTDLGGFAAATWLRGVKVLPVPTTLLGMVDAAVGGKTGIDWNTGKNLVGAFYPPVGVAVDFRLLATLPPVQVRAGLAEALKCGFIRDSEILRLADAAGTTLVDVKSPQLHEVIRRAIKVKAEVVSADLYESGAREYLNFGHTLAHAIELAQDYRFAHGEAVAIGMVYAAHLGVLMRVTPPELPGQIVRRLEAVGLPVSYNAHRFEELLPKMLADKKVRGGVLRFVLLQGVGQPTVVSVQDTSILEQAACLTGIATQ</sequence>
<keyword evidence="14" id="KW-0511">Multifunctional enzyme</keyword>
<evidence type="ECO:0000256" key="16">
    <source>
        <dbReference type="HAMAP-Rule" id="MF_00109"/>
    </source>
</evidence>
<comment type="caution">
    <text evidence="17">Lacks conserved residue(s) required for the propagation of feature annotation.</text>
</comment>
<dbReference type="Pfam" id="PF24621">
    <property type="entry name" value="DHQS_C"/>
    <property type="match status" value="1"/>
</dbReference>
<dbReference type="GO" id="GO:0005737">
    <property type="term" value="C:cytoplasm"/>
    <property type="evidence" value="ECO:0007669"/>
    <property type="project" value="UniProtKB-SubCell"/>
</dbReference>
<evidence type="ECO:0000256" key="9">
    <source>
        <dbReference type="ARBA" id="ARBA00022777"/>
    </source>
</evidence>
<keyword evidence="7 16" id="KW-0808">Transferase</keyword>
<comment type="catalytic activity">
    <reaction evidence="15 16">
        <text>shikimate + ATP = 3-phosphoshikimate + ADP + H(+)</text>
        <dbReference type="Rhea" id="RHEA:13121"/>
        <dbReference type="ChEBI" id="CHEBI:15378"/>
        <dbReference type="ChEBI" id="CHEBI:30616"/>
        <dbReference type="ChEBI" id="CHEBI:36208"/>
        <dbReference type="ChEBI" id="CHEBI:145989"/>
        <dbReference type="ChEBI" id="CHEBI:456216"/>
        <dbReference type="EC" id="2.7.1.71"/>
    </reaction>
</comment>
<dbReference type="PANTHER" id="PTHR43622:SF7">
    <property type="entry name" value="3-DEHYDROQUINATE SYNTHASE, CHLOROPLASTIC"/>
    <property type="match status" value="1"/>
</dbReference>
<dbReference type="NCBIfam" id="TIGR01357">
    <property type="entry name" value="aroB"/>
    <property type="match status" value="1"/>
</dbReference>
<keyword evidence="11 17" id="KW-0520">NAD</keyword>
<feature type="binding site" evidence="17">
    <location>
        <position position="329"/>
    </location>
    <ligand>
        <name>NAD(+)</name>
        <dbReference type="ChEBI" id="CHEBI:57540"/>
    </ligand>
</feature>
<proteinExistence type="inferred from homology"/>
<dbReference type="InterPro" id="IPR030960">
    <property type="entry name" value="DHQS/DOIS_N"/>
</dbReference>
<feature type="binding site" evidence="17">
    <location>
        <position position="425"/>
    </location>
    <ligand>
        <name>Zn(2+)</name>
        <dbReference type="ChEBI" id="CHEBI:29105"/>
    </ligand>
</feature>
<feature type="binding site" evidence="16">
    <location>
        <position position="17"/>
    </location>
    <ligand>
        <name>Mg(2+)</name>
        <dbReference type="ChEBI" id="CHEBI:18420"/>
    </ligand>
</feature>
<evidence type="ECO:0000256" key="17">
    <source>
        <dbReference type="HAMAP-Rule" id="MF_00110"/>
    </source>
</evidence>
<keyword evidence="5 17" id="KW-0963">Cytoplasm</keyword>
<reference evidence="20 21" key="1">
    <citation type="submission" date="2020-04" db="EMBL/GenBank/DDBJ databases">
        <title>Antimicrobial susceptibility and clonality of vaginal-derived multi-drug resistant Mobiluncus isolates in China.</title>
        <authorList>
            <person name="Zhang X."/>
        </authorList>
    </citation>
    <scope>NUCLEOTIDE SEQUENCE [LARGE SCALE GENOMIC DNA]</scope>
    <source>
        <strain evidence="20 21">13</strain>
    </source>
</reference>
<evidence type="ECO:0000256" key="4">
    <source>
        <dbReference type="ARBA" id="ARBA00004842"/>
    </source>
</evidence>
<evidence type="ECO:0000256" key="11">
    <source>
        <dbReference type="ARBA" id="ARBA00023027"/>
    </source>
</evidence>
<dbReference type="InterPro" id="IPR056179">
    <property type="entry name" value="DHQS_C"/>
</dbReference>
<evidence type="ECO:0000256" key="13">
    <source>
        <dbReference type="ARBA" id="ARBA00023239"/>
    </source>
</evidence>
<comment type="cofactor">
    <cofactor evidence="16">
        <name>Mg(2+)</name>
        <dbReference type="ChEBI" id="CHEBI:18420"/>
    </cofactor>
    <text evidence="16">Binds 1 Mg(2+) ion per subunit.</text>
</comment>
<evidence type="ECO:0000256" key="10">
    <source>
        <dbReference type="ARBA" id="ARBA00022840"/>
    </source>
</evidence>
<evidence type="ECO:0000256" key="14">
    <source>
        <dbReference type="ARBA" id="ARBA00023268"/>
    </source>
</evidence>
<keyword evidence="12 17" id="KW-0057">Aromatic amino acid biosynthesis</keyword>
<dbReference type="CDD" id="cd00464">
    <property type="entry name" value="SK"/>
    <property type="match status" value="1"/>
</dbReference>
<comment type="function">
    <text evidence="17">Catalyzes the conversion of 3-deoxy-D-arabino-heptulosonate 7-phosphate (DAHP) to dehydroquinate (DHQ).</text>
</comment>
<comment type="cofactor">
    <cofactor evidence="2 17">
        <name>NAD(+)</name>
        <dbReference type="ChEBI" id="CHEBI:57540"/>
    </cofactor>
</comment>
<organism evidence="20 21">
    <name type="scientific">Mobiluncus mulieris</name>
    <dbReference type="NCBI Taxonomy" id="2052"/>
    <lineage>
        <taxon>Bacteria</taxon>
        <taxon>Bacillati</taxon>
        <taxon>Actinomycetota</taxon>
        <taxon>Actinomycetes</taxon>
        <taxon>Actinomycetales</taxon>
        <taxon>Actinomycetaceae</taxon>
        <taxon>Mobiluncus</taxon>
    </lineage>
</organism>
<dbReference type="PANTHER" id="PTHR43622">
    <property type="entry name" value="3-DEHYDROQUINATE SYNTHASE"/>
    <property type="match status" value="1"/>
</dbReference>
<dbReference type="HAMAP" id="MF_00110">
    <property type="entry name" value="DHQ_synthase"/>
    <property type="match status" value="1"/>
</dbReference>
<evidence type="ECO:0000313" key="21">
    <source>
        <dbReference type="Proteomes" id="UP000578252"/>
    </source>
</evidence>
<evidence type="ECO:0000259" key="18">
    <source>
        <dbReference type="Pfam" id="PF01761"/>
    </source>
</evidence>
<dbReference type="Pfam" id="PF01202">
    <property type="entry name" value="SKI"/>
    <property type="match status" value="1"/>
</dbReference>
<dbReference type="InterPro" id="IPR050071">
    <property type="entry name" value="Dehydroquinate_synthase"/>
</dbReference>
<comment type="function">
    <text evidence="16">Catalyzes the specific phosphorylation of the 3-hydroxyl group of shikimic acid using ATP as a cosubstrate.</text>
</comment>
<feature type="binding site" evidence="16">
    <location>
        <position position="81"/>
    </location>
    <ligand>
        <name>substrate</name>
    </ligand>
</feature>
<evidence type="ECO:0000313" key="20">
    <source>
        <dbReference type="EMBL" id="NMW64506.1"/>
    </source>
</evidence>
<feature type="binding site" evidence="17">
    <location>
        <position position="441"/>
    </location>
    <ligand>
        <name>Zn(2+)</name>
        <dbReference type="ChEBI" id="CHEBI:29105"/>
    </ligand>
</feature>
<keyword evidence="17" id="KW-0479">Metal-binding</keyword>
<feature type="binding site" evidence="17">
    <location>
        <begin position="307"/>
        <end position="308"/>
    </location>
    <ligand>
        <name>NAD(+)</name>
        <dbReference type="ChEBI" id="CHEBI:57540"/>
    </ligand>
</feature>
<feature type="binding site" evidence="17">
    <location>
        <position position="362"/>
    </location>
    <ligand>
        <name>Zn(2+)</name>
        <dbReference type="ChEBI" id="CHEBI:29105"/>
    </ligand>
</feature>
<evidence type="ECO:0000256" key="8">
    <source>
        <dbReference type="ARBA" id="ARBA00022741"/>
    </source>
</evidence>
<accession>A0A7Y0U055</accession>
<protein>
    <recommendedName>
        <fullName evidence="16 17">Multifunctional fusion protein</fullName>
    </recommendedName>
    <domain>
        <recommendedName>
            <fullName evidence="16">Shikimate kinase</fullName>
            <shortName evidence="16">SK</shortName>
            <ecNumber evidence="16">2.7.1.71</ecNumber>
        </recommendedName>
    </domain>
    <domain>
        <recommendedName>
            <fullName evidence="17">3-dehydroquinate synthase</fullName>
            <shortName evidence="17">DHQS</shortName>
            <ecNumber evidence="17">4.2.3.4</ecNumber>
        </recommendedName>
    </domain>
</protein>
<evidence type="ECO:0000256" key="1">
    <source>
        <dbReference type="ARBA" id="ARBA00001393"/>
    </source>
</evidence>
<comment type="subunit">
    <text evidence="16">Monomer.</text>
</comment>
<keyword evidence="10 16" id="KW-0067">ATP-binding</keyword>
<evidence type="ECO:0000256" key="3">
    <source>
        <dbReference type="ARBA" id="ARBA00004661"/>
    </source>
</evidence>
<dbReference type="InterPro" id="IPR000623">
    <property type="entry name" value="Shikimate_kinase/TSH1"/>
</dbReference>
<dbReference type="Pfam" id="PF01761">
    <property type="entry name" value="DHQ_synthase"/>
    <property type="match status" value="1"/>
</dbReference>
<dbReference type="InterPro" id="IPR023000">
    <property type="entry name" value="Shikimate_kinase_CS"/>
</dbReference>
<dbReference type="EC" id="2.7.1.71" evidence="16"/>
<dbReference type="GO" id="GO:0009423">
    <property type="term" value="P:chorismate biosynthetic process"/>
    <property type="evidence" value="ECO:0007669"/>
    <property type="project" value="UniProtKB-UniRule"/>
</dbReference>
<evidence type="ECO:0000256" key="15">
    <source>
        <dbReference type="ARBA" id="ARBA00048567"/>
    </source>
</evidence>
<dbReference type="GO" id="GO:0003856">
    <property type="term" value="F:3-dehydroquinate synthase activity"/>
    <property type="evidence" value="ECO:0007669"/>
    <property type="project" value="UniProtKB-UniRule"/>
</dbReference>
<dbReference type="InterPro" id="IPR016037">
    <property type="entry name" value="DHQ_synth_AroB"/>
</dbReference>
<comment type="pathway">
    <text evidence="4 16">Metabolic intermediate biosynthesis; chorismate biosynthesis; chorismate from D-erythrose 4-phosphate and phosphoenolpyruvate: step 5/7.</text>
</comment>
<feature type="binding site" evidence="17">
    <location>
        <begin position="283"/>
        <end position="287"/>
    </location>
    <ligand>
        <name>NAD(+)</name>
        <dbReference type="ChEBI" id="CHEBI:57540"/>
    </ligand>
</feature>
<keyword evidence="9 16" id="KW-0418">Kinase</keyword>
<dbReference type="AlphaFoldDB" id="A0A7Y0U055"/>
<comment type="similarity">
    <text evidence="17">Belongs to the sugar phosphate cyclases superfamily. Dehydroquinate synthase family.</text>
</comment>
<dbReference type="UniPathway" id="UPA00053">
    <property type="reaction ID" value="UER00085"/>
</dbReference>
<comment type="caution">
    <text evidence="20">The sequence shown here is derived from an EMBL/GenBank/DDBJ whole genome shotgun (WGS) entry which is preliminary data.</text>
</comment>
<dbReference type="GO" id="GO:0004765">
    <property type="term" value="F:shikimate kinase activity"/>
    <property type="evidence" value="ECO:0007669"/>
    <property type="project" value="UniProtKB-UniRule"/>
</dbReference>
<comment type="cofactor">
    <cofactor evidence="17">
        <name>Co(2+)</name>
        <dbReference type="ChEBI" id="CHEBI:48828"/>
    </cofactor>
    <cofactor evidence="17">
        <name>Zn(2+)</name>
        <dbReference type="ChEBI" id="CHEBI:29105"/>
    </cofactor>
    <text evidence="17">Binds 1 divalent metal cation per subunit. Can use either Co(2+) or Zn(2+).</text>
</comment>
<comment type="pathway">
    <text evidence="3 17">Metabolic intermediate biosynthesis; chorismate biosynthesis; chorismate from D-erythrose 4-phosphate and phosphoenolpyruvate: step 2/7.</text>
</comment>
<keyword evidence="16" id="KW-0460">Magnesium</keyword>
<dbReference type="Proteomes" id="UP000578252">
    <property type="component" value="Unassembled WGS sequence"/>
</dbReference>
<dbReference type="GO" id="GO:0008652">
    <property type="term" value="P:amino acid biosynthetic process"/>
    <property type="evidence" value="ECO:0007669"/>
    <property type="project" value="UniProtKB-KW"/>
</dbReference>
<feature type="binding site" evidence="16">
    <location>
        <position position="35"/>
    </location>
    <ligand>
        <name>substrate</name>
    </ligand>
</feature>
<feature type="binding site" evidence="16">
    <location>
        <position position="148"/>
    </location>
    <ligand>
        <name>substrate</name>
    </ligand>
</feature>
<dbReference type="EMBL" id="JABCUR010000002">
    <property type="protein sequence ID" value="NMW64506.1"/>
    <property type="molecule type" value="Genomic_DNA"/>
</dbReference>
<dbReference type="GO" id="GO:0009073">
    <property type="term" value="P:aromatic amino acid family biosynthetic process"/>
    <property type="evidence" value="ECO:0007669"/>
    <property type="project" value="UniProtKB-KW"/>
</dbReference>
<evidence type="ECO:0000256" key="7">
    <source>
        <dbReference type="ARBA" id="ARBA00022679"/>
    </source>
</evidence>
<dbReference type="Gene3D" id="1.20.1090.10">
    <property type="entry name" value="Dehydroquinate synthase-like - alpha domain"/>
    <property type="match status" value="1"/>
</dbReference>
<dbReference type="EC" id="4.2.3.4" evidence="17"/>
<dbReference type="GO" id="GO:0000287">
    <property type="term" value="F:magnesium ion binding"/>
    <property type="evidence" value="ECO:0007669"/>
    <property type="project" value="UniProtKB-UniRule"/>
</dbReference>
<keyword evidence="17" id="KW-0862">Zinc</keyword>